<evidence type="ECO:0000256" key="1">
    <source>
        <dbReference type="SAM" id="Phobius"/>
    </source>
</evidence>
<keyword evidence="1" id="KW-1133">Transmembrane helix</keyword>
<dbReference type="OrthoDB" id="6437715at2759"/>
<name>A0A8X6IVK9_NEPPI</name>
<reference evidence="2" key="1">
    <citation type="submission" date="2020-08" db="EMBL/GenBank/DDBJ databases">
        <title>Multicomponent nature underlies the extraordinary mechanical properties of spider dragline silk.</title>
        <authorList>
            <person name="Kono N."/>
            <person name="Nakamura H."/>
            <person name="Mori M."/>
            <person name="Yoshida Y."/>
            <person name="Ohtoshi R."/>
            <person name="Malay A.D."/>
            <person name="Moran D.A.P."/>
            <person name="Tomita M."/>
            <person name="Numata K."/>
            <person name="Arakawa K."/>
        </authorList>
    </citation>
    <scope>NUCLEOTIDE SEQUENCE</scope>
</reference>
<comment type="caution">
    <text evidence="2">The sequence shown here is derived from an EMBL/GenBank/DDBJ whole genome shotgun (WGS) entry which is preliminary data.</text>
</comment>
<dbReference type="Proteomes" id="UP000887013">
    <property type="component" value="Unassembled WGS sequence"/>
</dbReference>
<keyword evidence="1" id="KW-0472">Membrane</keyword>
<sequence length="134" mass="14812">TSSPHCVSIKSSPHSQLYPVSCICSVSVHPVETSSVTMKFMLIFLFAMLAIASVSAAPGPRRIRIIRRRPFRLFRGGDEYAASLGGADVGSYRREQRTRHGLFGTYRDTEVSGLSLGKAKVGLYSRERDGRRYG</sequence>
<protein>
    <submittedName>
        <fullName evidence="2">Uncharacterized protein</fullName>
    </submittedName>
</protein>
<dbReference type="AlphaFoldDB" id="A0A8X6IVK9"/>
<keyword evidence="1" id="KW-0812">Transmembrane</keyword>
<accession>A0A8X6IVK9</accession>
<evidence type="ECO:0000313" key="2">
    <source>
        <dbReference type="EMBL" id="GFS61466.1"/>
    </source>
</evidence>
<organism evidence="2 3">
    <name type="scientific">Nephila pilipes</name>
    <name type="common">Giant wood spider</name>
    <name type="synonym">Nephila maculata</name>
    <dbReference type="NCBI Taxonomy" id="299642"/>
    <lineage>
        <taxon>Eukaryota</taxon>
        <taxon>Metazoa</taxon>
        <taxon>Ecdysozoa</taxon>
        <taxon>Arthropoda</taxon>
        <taxon>Chelicerata</taxon>
        <taxon>Arachnida</taxon>
        <taxon>Araneae</taxon>
        <taxon>Araneomorphae</taxon>
        <taxon>Entelegynae</taxon>
        <taxon>Araneoidea</taxon>
        <taxon>Nephilidae</taxon>
        <taxon>Nephila</taxon>
    </lineage>
</organism>
<gene>
    <name evidence="2" type="ORF">NPIL_220351</name>
</gene>
<proteinExistence type="predicted"/>
<feature type="non-terminal residue" evidence="2">
    <location>
        <position position="1"/>
    </location>
</feature>
<dbReference type="EMBL" id="BMAW01093662">
    <property type="protein sequence ID" value="GFS61466.1"/>
    <property type="molecule type" value="Genomic_DNA"/>
</dbReference>
<keyword evidence="3" id="KW-1185">Reference proteome</keyword>
<feature type="transmembrane region" description="Helical" evidence="1">
    <location>
        <begin position="40"/>
        <end position="59"/>
    </location>
</feature>
<evidence type="ECO:0000313" key="3">
    <source>
        <dbReference type="Proteomes" id="UP000887013"/>
    </source>
</evidence>